<dbReference type="Proteomes" id="UP001556617">
    <property type="component" value="Unassembled WGS sequence"/>
</dbReference>
<dbReference type="CDD" id="cd02653">
    <property type="entry name" value="nuc_hydro_3"/>
    <property type="match status" value="1"/>
</dbReference>
<evidence type="ECO:0000256" key="2">
    <source>
        <dbReference type="ARBA" id="ARBA00023295"/>
    </source>
</evidence>
<sequence>MQTHKVIIDMDPGIDDSLALLVALNSPELDVIGISIVAGNVPTDIGFQNTLKILREVDRLDIPVFSGAIAPLKHEYVSAQDTHGMDGLGESGIPAVTDYKLPVDLSAQAGYATLLNQYNNVWFMALGPLTNVALSLQQQPLIWQHVSRLIVMGGAYKTNGNTSPVAEYNFWVDPDAADYVFKHSPVEIELVPLDVTRKVVLTPNILQMMTYLNPEKTAFITKISRFYFDFHWQQEHVLGAVINDPLVIVYALHPELTRYIHKYVTVVTRGIALGQSIVDVADFWQKPANARIIQNIDAKRVMAYIVSGLLASDVDEIEHELNMIATNLERLS</sequence>
<protein>
    <submittedName>
        <fullName evidence="4">Nucleoside hydrolase</fullName>
    </submittedName>
</protein>
<accession>A0ABV3S5E5</accession>
<evidence type="ECO:0000256" key="1">
    <source>
        <dbReference type="ARBA" id="ARBA00022801"/>
    </source>
</evidence>
<reference evidence="4 5" key="1">
    <citation type="submission" date="2024-07" db="EMBL/GenBank/DDBJ databases">
        <authorList>
            <person name="Yun M."/>
        </authorList>
    </citation>
    <scope>NUCLEOTIDE SEQUENCE [LARGE SCALE GENOMIC DNA]</scope>
    <source>
        <strain evidence="4 5">MS01</strain>
    </source>
</reference>
<gene>
    <name evidence="4" type="ORF">AB3K24_04560</name>
</gene>
<feature type="domain" description="Inosine/uridine-preferring nucleoside hydrolase" evidence="3">
    <location>
        <begin position="6"/>
        <end position="302"/>
    </location>
</feature>
<dbReference type="InterPro" id="IPR023186">
    <property type="entry name" value="IUNH"/>
</dbReference>
<dbReference type="GO" id="GO:0016787">
    <property type="term" value="F:hydrolase activity"/>
    <property type="evidence" value="ECO:0007669"/>
    <property type="project" value="UniProtKB-KW"/>
</dbReference>
<dbReference type="SUPFAM" id="SSF53590">
    <property type="entry name" value="Nucleoside hydrolase"/>
    <property type="match status" value="1"/>
</dbReference>
<dbReference type="Pfam" id="PF01156">
    <property type="entry name" value="IU_nuc_hydro"/>
    <property type="match status" value="1"/>
</dbReference>
<keyword evidence="5" id="KW-1185">Reference proteome</keyword>
<dbReference type="PANTHER" id="PTHR12304:SF4">
    <property type="entry name" value="URIDINE NUCLEOSIDASE"/>
    <property type="match status" value="1"/>
</dbReference>
<dbReference type="InterPro" id="IPR036452">
    <property type="entry name" value="Ribo_hydro-like"/>
</dbReference>
<dbReference type="InterPro" id="IPR001910">
    <property type="entry name" value="Inosine/uridine_hydrolase_dom"/>
</dbReference>
<dbReference type="EMBL" id="JBFPER010000001">
    <property type="protein sequence ID" value="MEX0380620.1"/>
    <property type="molecule type" value="Genomic_DNA"/>
</dbReference>
<evidence type="ECO:0000259" key="3">
    <source>
        <dbReference type="Pfam" id="PF01156"/>
    </source>
</evidence>
<name>A0ABV3S5E5_9LACO</name>
<dbReference type="RefSeq" id="WP_367974013.1">
    <property type="nucleotide sequence ID" value="NZ_JBFPEQ010000001.1"/>
</dbReference>
<keyword evidence="1 4" id="KW-0378">Hydrolase</keyword>
<organism evidence="4 5">
    <name type="scientific">Leuconostoc aquikimchii</name>
    <dbReference type="NCBI Taxonomy" id="3236804"/>
    <lineage>
        <taxon>Bacteria</taxon>
        <taxon>Bacillati</taxon>
        <taxon>Bacillota</taxon>
        <taxon>Bacilli</taxon>
        <taxon>Lactobacillales</taxon>
        <taxon>Lactobacillaceae</taxon>
        <taxon>Leuconostoc</taxon>
    </lineage>
</organism>
<evidence type="ECO:0000313" key="4">
    <source>
        <dbReference type="EMBL" id="MEX0380620.1"/>
    </source>
</evidence>
<comment type="caution">
    <text evidence="4">The sequence shown here is derived from an EMBL/GenBank/DDBJ whole genome shotgun (WGS) entry which is preliminary data.</text>
</comment>
<dbReference type="PANTHER" id="PTHR12304">
    <property type="entry name" value="INOSINE-URIDINE PREFERRING NUCLEOSIDE HYDROLASE"/>
    <property type="match status" value="1"/>
</dbReference>
<dbReference type="Gene3D" id="3.90.245.10">
    <property type="entry name" value="Ribonucleoside hydrolase-like"/>
    <property type="match status" value="1"/>
</dbReference>
<keyword evidence="2" id="KW-0326">Glycosidase</keyword>
<proteinExistence type="predicted"/>
<evidence type="ECO:0000313" key="5">
    <source>
        <dbReference type="Proteomes" id="UP001556617"/>
    </source>
</evidence>